<sequence>MKKRIMILLISSSLLALTAVGYFVSGWYLKSALNSQMNSLLASHNAVKLASLAANNSTLKFLEHAPANAKVKDTSDAQGGSAKRLYYVTQIDQQNIGVYLKKIGFLTWKIAEIVK</sequence>
<gene>
    <name evidence="1" type="ORF">FD21_GL001534</name>
</gene>
<dbReference type="AlphaFoldDB" id="A0A0R2CDF5"/>
<keyword evidence="2" id="KW-1185">Reference proteome</keyword>
<dbReference type="STRING" id="1133569.FD21_GL001534"/>
<dbReference type="EMBL" id="AYYX01000048">
    <property type="protein sequence ID" value="KRM86411.1"/>
    <property type="molecule type" value="Genomic_DNA"/>
</dbReference>
<accession>A0A0R2CDF5</accession>
<reference evidence="1 2" key="1">
    <citation type="journal article" date="2015" name="Genome Announc.">
        <title>Expanding the biotechnology potential of lactobacilli through comparative genomics of 213 strains and associated genera.</title>
        <authorList>
            <person name="Sun Z."/>
            <person name="Harris H.M."/>
            <person name="McCann A."/>
            <person name="Guo C."/>
            <person name="Argimon S."/>
            <person name="Zhang W."/>
            <person name="Yang X."/>
            <person name="Jeffery I.B."/>
            <person name="Cooney J.C."/>
            <person name="Kagawa T.F."/>
            <person name="Liu W."/>
            <person name="Song Y."/>
            <person name="Salvetti E."/>
            <person name="Wrobel A."/>
            <person name="Rasinkangas P."/>
            <person name="Parkhill J."/>
            <person name="Rea M.C."/>
            <person name="O'Sullivan O."/>
            <person name="Ritari J."/>
            <person name="Douillard F.P."/>
            <person name="Paul Ross R."/>
            <person name="Yang R."/>
            <person name="Briner A.E."/>
            <person name="Felis G.E."/>
            <person name="de Vos W.M."/>
            <person name="Barrangou R."/>
            <person name="Klaenhammer T.R."/>
            <person name="Caufield P.W."/>
            <person name="Cui Y."/>
            <person name="Zhang H."/>
            <person name="O'Toole P.W."/>
        </authorList>
    </citation>
    <scope>NUCLEOTIDE SEQUENCE [LARGE SCALE GENOMIC DNA]</scope>
    <source>
        <strain evidence="1 2">DSM 20605</strain>
    </source>
</reference>
<comment type="caution">
    <text evidence="1">The sequence shown here is derived from an EMBL/GenBank/DDBJ whole genome shotgun (WGS) entry which is preliminary data.</text>
</comment>
<dbReference type="RefSeq" id="WP_056970685.1">
    <property type="nucleotide sequence ID" value="NZ_AYYX01000048.1"/>
</dbReference>
<protein>
    <submittedName>
        <fullName evidence="1">Uncharacterized protein</fullName>
    </submittedName>
</protein>
<evidence type="ECO:0000313" key="1">
    <source>
        <dbReference type="EMBL" id="KRM86411.1"/>
    </source>
</evidence>
<organism evidence="1 2">
    <name type="scientific">Liquorilactobacillus vini DSM 20605</name>
    <dbReference type="NCBI Taxonomy" id="1133569"/>
    <lineage>
        <taxon>Bacteria</taxon>
        <taxon>Bacillati</taxon>
        <taxon>Bacillota</taxon>
        <taxon>Bacilli</taxon>
        <taxon>Lactobacillales</taxon>
        <taxon>Lactobacillaceae</taxon>
        <taxon>Liquorilactobacillus</taxon>
    </lineage>
</organism>
<dbReference type="Proteomes" id="UP000051576">
    <property type="component" value="Unassembled WGS sequence"/>
</dbReference>
<dbReference type="PATRIC" id="fig|1133569.4.peg.1679"/>
<name>A0A0R2CDF5_9LACO</name>
<evidence type="ECO:0000313" key="2">
    <source>
        <dbReference type="Proteomes" id="UP000051576"/>
    </source>
</evidence>
<proteinExistence type="predicted"/>